<evidence type="ECO:0000313" key="1">
    <source>
        <dbReference type="EMBL" id="CAE6394474.1"/>
    </source>
</evidence>
<dbReference type="SUPFAM" id="SSF81383">
    <property type="entry name" value="F-box domain"/>
    <property type="match status" value="1"/>
</dbReference>
<dbReference type="AlphaFoldDB" id="A0A8H3A551"/>
<dbReference type="Proteomes" id="UP000663846">
    <property type="component" value="Unassembled WGS sequence"/>
</dbReference>
<gene>
    <name evidence="1" type="ORF">RDB_LOCUS47438</name>
</gene>
<evidence type="ECO:0000313" key="2">
    <source>
        <dbReference type="Proteomes" id="UP000663846"/>
    </source>
</evidence>
<organism evidence="1 2">
    <name type="scientific">Rhizoctonia solani</name>
    <dbReference type="NCBI Taxonomy" id="456999"/>
    <lineage>
        <taxon>Eukaryota</taxon>
        <taxon>Fungi</taxon>
        <taxon>Dikarya</taxon>
        <taxon>Basidiomycota</taxon>
        <taxon>Agaricomycotina</taxon>
        <taxon>Agaricomycetes</taxon>
        <taxon>Cantharellales</taxon>
        <taxon>Ceratobasidiaceae</taxon>
        <taxon>Rhizoctonia</taxon>
    </lineage>
</organism>
<dbReference type="InterPro" id="IPR036047">
    <property type="entry name" value="F-box-like_dom_sf"/>
</dbReference>
<protein>
    <recommendedName>
        <fullName evidence="3">F-box domain-containing protein</fullName>
    </recommendedName>
</protein>
<dbReference type="EMBL" id="CAJMWS010000297">
    <property type="protein sequence ID" value="CAE6394474.1"/>
    <property type="molecule type" value="Genomic_DNA"/>
</dbReference>
<reference evidence="1" key="1">
    <citation type="submission" date="2021-01" db="EMBL/GenBank/DDBJ databases">
        <authorList>
            <person name="Kaushik A."/>
        </authorList>
    </citation>
    <scope>NUCLEOTIDE SEQUENCE</scope>
    <source>
        <strain evidence="1">AG1-1C</strain>
    </source>
</reference>
<name>A0A8H3A551_9AGAM</name>
<dbReference type="CDD" id="cd09917">
    <property type="entry name" value="F-box_SF"/>
    <property type="match status" value="1"/>
</dbReference>
<evidence type="ECO:0008006" key="3">
    <source>
        <dbReference type="Google" id="ProtNLM"/>
    </source>
</evidence>
<proteinExistence type="predicted"/>
<comment type="caution">
    <text evidence="1">The sequence shown here is derived from an EMBL/GenBank/DDBJ whole genome shotgun (WGS) entry which is preliminary data.</text>
</comment>
<sequence>MEIRSYMAWRYEGKYYLKCLEQDANPRVRGREISASIPQDPTEWEKWITRMAIMLKGECGWPGHKYTCTEPDWSLGDRWIKWTYIIDFDNRVFTVNGVLHFRFDNMPPVRASGSELALVDYLEGPNHEHSPDLPQIPADCLTSIDLWPRLYHDAPEAQSQYEALQAIVVPQSEWTSLSWDTLSVSQHLSAILIKTLVYDYSDELALCHYSCIWPKIGMFCWRASNAAAASNLLCPPIDAPTQGNKMYVFDIDHPDKDKMQALHSGDHRYLEYETAMRRFYWFHGCLITFCPRVDEPVYMAYKVVQLANYVQSHDQGNGVGIIMSGWHIVAVTVDGSEVRHSPVLDLHDGKELKDGILLLMHLLSPTFTNTKVPWLAPAPIPPRNTRSSLPDDVMRRIIHFTDYDTYICLPLVSHYFRSIYLNYPRVGHHILVGYKGVSSNSQPIFRVRTTDSTELRLAILKRTEASMPESGKALPLWKYSTKLCHIRPKLRMGLAGMFQYRQAGTNRLPAPIQGNGEALAKAVLRPVSFSELVDGMNIRNTHIQMVDGIWEMEKLSEQLGTEPEIFELEGE</sequence>
<accession>A0A8H3A551</accession>